<dbReference type="CDD" id="cd02440">
    <property type="entry name" value="AdoMet_MTases"/>
    <property type="match status" value="1"/>
</dbReference>
<dbReference type="GO" id="GO:0032259">
    <property type="term" value="P:methylation"/>
    <property type="evidence" value="ECO:0007669"/>
    <property type="project" value="UniProtKB-KW"/>
</dbReference>
<dbReference type="Pfam" id="PF08241">
    <property type="entry name" value="Methyltransf_11"/>
    <property type="match status" value="1"/>
</dbReference>
<dbReference type="InterPro" id="IPR029063">
    <property type="entry name" value="SAM-dependent_MTases_sf"/>
</dbReference>
<keyword evidence="1 5" id="KW-0489">Methyltransferase</keyword>
<reference evidence="5 6" key="1">
    <citation type="submission" date="2010-08" db="EMBL/GenBank/DDBJ databases">
        <title>The draft genome of Desulfovibrio fructosovorans JJ.</title>
        <authorList>
            <consortium name="US DOE Joint Genome Institute (JGI-PGF)"/>
            <person name="Lucas S."/>
            <person name="Copeland A."/>
            <person name="Lapidus A."/>
            <person name="Cheng J.-F."/>
            <person name="Bruce D."/>
            <person name="Goodwin L."/>
            <person name="Pitluck S."/>
            <person name="Land M.L."/>
            <person name="Hauser L."/>
            <person name="Chang Y.-J."/>
            <person name="Jeffries C."/>
            <person name="Wall J.D."/>
            <person name="Stahl D.A."/>
            <person name="Arkin A.P."/>
            <person name="Dehal P."/>
            <person name="Stolyar S.M."/>
            <person name="Hazen T.C."/>
            <person name="Woyke T.J."/>
        </authorList>
    </citation>
    <scope>NUCLEOTIDE SEQUENCE [LARGE SCALE GENOMIC DNA]</scope>
    <source>
        <strain evidence="5 6">JJ</strain>
    </source>
</reference>
<keyword evidence="3" id="KW-0949">S-adenosyl-L-methionine</keyword>
<keyword evidence="2 5" id="KW-0808">Transferase</keyword>
<evidence type="ECO:0000256" key="3">
    <source>
        <dbReference type="ARBA" id="ARBA00022691"/>
    </source>
</evidence>
<accession>E1K292</accession>
<dbReference type="EMBL" id="AECZ01000052">
    <property type="protein sequence ID" value="EFL49278.1"/>
    <property type="molecule type" value="Genomic_DNA"/>
</dbReference>
<evidence type="ECO:0000256" key="1">
    <source>
        <dbReference type="ARBA" id="ARBA00022603"/>
    </source>
</evidence>
<evidence type="ECO:0000313" key="5">
    <source>
        <dbReference type="EMBL" id="EFL49278.1"/>
    </source>
</evidence>
<sequence>MLEAEYATMFAAEETYWWYRGLHDQVRRAVALCREEADGPLRVLDAGCGTGKVLETLAGEAVTGLDLSATALSLARRRGDFPLTRASAVDLPFRDASFDVVLSLDVLANVPPSAVIPALAEARRTLVPGGRLILNIVAHQFLYSEHDRAVGVQQRYSAGQVRDFLVAAGFRVEKMTYSNTLLFPVAALVRLWRKRARPGHTPRSDLAPLPPRLNAALARMRFVENALMVDYGIPMPFGLSVFAMAKNPVGPARTRPGRSRTRA</sequence>
<evidence type="ECO:0000256" key="2">
    <source>
        <dbReference type="ARBA" id="ARBA00022679"/>
    </source>
</evidence>
<dbReference type="eggNOG" id="COG2226">
    <property type="taxonomic scope" value="Bacteria"/>
</dbReference>
<dbReference type="OrthoDB" id="5419754at2"/>
<dbReference type="Proteomes" id="UP000006250">
    <property type="component" value="Unassembled WGS sequence"/>
</dbReference>
<gene>
    <name evidence="5" type="ORF">DesfrDRAFT_3992</name>
</gene>
<dbReference type="PANTHER" id="PTHR43464:SF19">
    <property type="entry name" value="UBIQUINONE BIOSYNTHESIS O-METHYLTRANSFERASE, MITOCHONDRIAL"/>
    <property type="match status" value="1"/>
</dbReference>
<organism evidence="5 6">
    <name type="scientific">Solidesulfovibrio fructosivorans JJ]</name>
    <dbReference type="NCBI Taxonomy" id="596151"/>
    <lineage>
        <taxon>Bacteria</taxon>
        <taxon>Pseudomonadati</taxon>
        <taxon>Thermodesulfobacteriota</taxon>
        <taxon>Desulfovibrionia</taxon>
        <taxon>Desulfovibrionales</taxon>
        <taxon>Desulfovibrionaceae</taxon>
        <taxon>Solidesulfovibrio</taxon>
    </lineage>
</organism>
<dbReference type="SUPFAM" id="SSF53335">
    <property type="entry name" value="S-adenosyl-L-methionine-dependent methyltransferases"/>
    <property type="match status" value="1"/>
</dbReference>
<name>E1K292_SOLFR</name>
<dbReference type="InterPro" id="IPR013216">
    <property type="entry name" value="Methyltransf_11"/>
</dbReference>
<feature type="domain" description="Methyltransferase type 11" evidence="4">
    <location>
        <begin position="44"/>
        <end position="134"/>
    </location>
</feature>
<protein>
    <submittedName>
        <fullName evidence="5">Methyltransferase type 11</fullName>
    </submittedName>
</protein>
<dbReference type="AlphaFoldDB" id="E1K292"/>
<dbReference type="STRING" id="596151.DesfrDRAFT_3992"/>
<keyword evidence="6" id="KW-1185">Reference proteome</keyword>
<comment type="caution">
    <text evidence="5">The sequence shown here is derived from an EMBL/GenBank/DDBJ whole genome shotgun (WGS) entry which is preliminary data.</text>
</comment>
<dbReference type="RefSeq" id="WP_005996935.1">
    <property type="nucleotide sequence ID" value="NZ_AECZ01000052.1"/>
</dbReference>
<dbReference type="GO" id="GO:0008757">
    <property type="term" value="F:S-adenosylmethionine-dependent methyltransferase activity"/>
    <property type="evidence" value="ECO:0007669"/>
    <property type="project" value="InterPro"/>
</dbReference>
<dbReference type="PANTHER" id="PTHR43464">
    <property type="entry name" value="METHYLTRANSFERASE"/>
    <property type="match status" value="1"/>
</dbReference>
<evidence type="ECO:0000259" key="4">
    <source>
        <dbReference type="Pfam" id="PF08241"/>
    </source>
</evidence>
<proteinExistence type="predicted"/>
<dbReference type="Gene3D" id="3.40.50.150">
    <property type="entry name" value="Vaccinia Virus protein VP39"/>
    <property type="match status" value="1"/>
</dbReference>
<evidence type="ECO:0000313" key="6">
    <source>
        <dbReference type="Proteomes" id="UP000006250"/>
    </source>
</evidence>